<organism evidence="2 3">
    <name type="scientific">Natronomonas moolapensis (strain DSM 18674 / CECT 7526 / JCM 14361 / 8.8.11)</name>
    <dbReference type="NCBI Taxonomy" id="268739"/>
    <lineage>
        <taxon>Archaea</taxon>
        <taxon>Methanobacteriati</taxon>
        <taxon>Methanobacteriota</taxon>
        <taxon>Stenosarchaea group</taxon>
        <taxon>Halobacteria</taxon>
        <taxon>Halobacteriales</taxon>
        <taxon>Natronomonadaceae</taxon>
        <taxon>Natronomonas</taxon>
    </lineage>
</organism>
<dbReference type="HOGENOM" id="CLU_1076070_0_0_2"/>
<dbReference type="OrthoDB" id="325500at2157"/>
<evidence type="ECO:0000313" key="3">
    <source>
        <dbReference type="Proteomes" id="UP000011867"/>
    </source>
</evidence>
<keyword evidence="1" id="KW-0812">Transmembrane</keyword>
<name>M1XRF5_NATM8</name>
<proteinExistence type="predicted"/>
<evidence type="ECO:0000313" key="2">
    <source>
        <dbReference type="EMBL" id="CCQ36831.1"/>
    </source>
</evidence>
<gene>
    <name evidence="2" type="ordered locus">Nmlp_2677</name>
</gene>
<reference evidence="2 3" key="1">
    <citation type="journal article" date="2013" name="Genome Announc.">
        <title>Genome of the haloarchaeon Natronomonas moolapensis, a neutrophilic member of a previously haloalkaliphilic genus.</title>
        <authorList>
            <person name="Dyall-Smith M.L."/>
            <person name="Pfeiffer F."/>
            <person name="Oberwinkler T."/>
            <person name="Klee K."/>
            <person name="Rampp M."/>
            <person name="Palm P."/>
            <person name="Gross K."/>
            <person name="Schuster S.C."/>
            <person name="Oesterhelt D."/>
        </authorList>
    </citation>
    <scope>NUCLEOTIDE SEQUENCE [LARGE SCALE GENOMIC DNA]</scope>
    <source>
        <strain evidence="3">DSM 18674 / JCM 14361 / 8.8.11</strain>
    </source>
</reference>
<keyword evidence="1" id="KW-1133">Transmembrane helix</keyword>
<accession>M1XRF5</accession>
<feature type="transmembrane region" description="Helical" evidence="1">
    <location>
        <begin position="127"/>
        <end position="145"/>
    </location>
</feature>
<feature type="transmembrane region" description="Helical" evidence="1">
    <location>
        <begin position="215"/>
        <end position="240"/>
    </location>
</feature>
<protein>
    <submittedName>
        <fullName evidence="2">Uncharacterized protein</fullName>
    </submittedName>
</protein>
<dbReference type="KEGG" id="nmo:Nmlp_2677"/>
<dbReference type="GeneID" id="14651453"/>
<dbReference type="EMBL" id="HF582854">
    <property type="protein sequence ID" value="CCQ36831.1"/>
    <property type="molecule type" value="Genomic_DNA"/>
</dbReference>
<dbReference type="Proteomes" id="UP000011867">
    <property type="component" value="Chromosome"/>
</dbReference>
<dbReference type="AlphaFoldDB" id="M1XRF5"/>
<sequence length="241" mass="27216">MNHTEILIKGELHTSRGDLEEERTLIKDGVDHLIFEGPEQENWQFGWSQIWFGWVLMIFEFLFARSLYVDKTIIKDLAELQDVEPQPTRESNASILENAHILVEIASAGLFFVLFATALMIGWLGHVLQGSLWLLVSSLFPLLLVRSHESRRGTVGRDIRIAEMIEKAAEDGGRVVAIVGADHVNGIERALPDDLEPEVRSPVYNRLSLQHLKDLFYPTLASFSVLYVIYSAMLAAVSLFV</sequence>
<keyword evidence="1" id="KW-0472">Membrane</keyword>
<dbReference type="RefSeq" id="WP_015409600.1">
    <property type="nucleotide sequence ID" value="NC_020388.1"/>
</dbReference>
<evidence type="ECO:0000256" key="1">
    <source>
        <dbReference type="SAM" id="Phobius"/>
    </source>
</evidence>
<keyword evidence="3" id="KW-1185">Reference proteome</keyword>
<dbReference type="eggNOG" id="arCOG02142">
    <property type="taxonomic scope" value="Archaea"/>
</dbReference>
<feature type="transmembrane region" description="Helical" evidence="1">
    <location>
        <begin position="50"/>
        <end position="68"/>
    </location>
</feature>
<feature type="transmembrane region" description="Helical" evidence="1">
    <location>
        <begin position="101"/>
        <end position="121"/>
    </location>
</feature>